<dbReference type="InterPro" id="IPR036397">
    <property type="entry name" value="RNaseH_sf"/>
</dbReference>
<evidence type="ECO:0000313" key="3">
    <source>
        <dbReference type="EMBL" id="HIS32228.1"/>
    </source>
</evidence>
<organism evidence="3 4">
    <name type="scientific">Candidatus Limivivens intestinipullorum</name>
    <dbReference type="NCBI Taxonomy" id="2840858"/>
    <lineage>
        <taxon>Bacteria</taxon>
        <taxon>Bacillati</taxon>
        <taxon>Bacillota</taxon>
        <taxon>Clostridia</taxon>
        <taxon>Lachnospirales</taxon>
        <taxon>Lachnospiraceae</taxon>
        <taxon>Lachnospiraceae incertae sedis</taxon>
        <taxon>Candidatus Limivivens</taxon>
    </lineage>
</organism>
<dbReference type="Pfam" id="PF00075">
    <property type="entry name" value="RNase_H"/>
    <property type="match status" value="1"/>
</dbReference>
<feature type="domain" description="RNase H type-1" evidence="2">
    <location>
        <begin position="1"/>
        <end position="150"/>
    </location>
</feature>
<dbReference type="Proteomes" id="UP000823935">
    <property type="component" value="Unassembled WGS sequence"/>
</dbReference>
<feature type="compositionally biased region" description="Basic and acidic residues" evidence="1">
    <location>
        <begin position="134"/>
        <end position="152"/>
    </location>
</feature>
<evidence type="ECO:0000259" key="2">
    <source>
        <dbReference type="PROSITE" id="PS50879"/>
    </source>
</evidence>
<evidence type="ECO:0000256" key="1">
    <source>
        <dbReference type="SAM" id="MobiDB-lite"/>
    </source>
</evidence>
<dbReference type="InterPro" id="IPR012337">
    <property type="entry name" value="RNaseH-like_sf"/>
</dbReference>
<dbReference type="EMBL" id="DVIQ01000073">
    <property type="protein sequence ID" value="HIS32228.1"/>
    <property type="molecule type" value="Genomic_DNA"/>
</dbReference>
<gene>
    <name evidence="3" type="ORF">IAB44_11900</name>
</gene>
<dbReference type="InterPro" id="IPR002156">
    <property type="entry name" value="RNaseH_domain"/>
</dbReference>
<dbReference type="Gene3D" id="3.30.420.10">
    <property type="entry name" value="Ribonuclease H-like superfamily/Ribonuclease H"/>
    <property type="match status" value="1"/>
</dbReference>
<dbReference type="GO" id="GO:0003676">
    <property type="term" value="F:nucleic acid binding"/>
    <property type="evidence" value="ECO:0007669"/>
    <property type="project" value="InterPro"/>
</dbReference>
<proteinExistence type="predicted"/>
<reference evidence="3" key="1">
    <citation type="submission" date="2020-10" db="EMBL/GenBank/DDBJ databases">
        <authorList>
            <person name="Gilroy R."/>
        </authorList>
    </citation>
    <scope>NUCLEOTIDE SEQUENCE</scope>
    <source>
        <strain evidence="3">CHK190-19873</strain>
    </source>
</reference>
<protein>
    <recommendedName>
        <fullName evidence="2">RNase H type-1 domain-containing protein</fullName>
    </recommendedName>
</protein>
<dbReference type="PROSITE" id="PS50879">
    <property type="entry name" value="RNASE_H_1"/>
    <property type="match status" value="1"/>
</dbReference>
<evidence type="ECO:0000313" key="4">
    <source>
        <dbReference type="Proteomes" id="UP000823935"/>
    </source>
</evidence>
<name>A0A9D1EUL2_9FIRM</name>
<feature type="region of interest" description="Disordered" evidence="1">
    <location>
        <begin position="134"/>
        <end position="158"/>
    </location>
</feature>
<accession>A0A9D1EUL2</accession>
<dbReference type="GO" id="GO:0004523">
    <property type="term" value="F:RNA-DNA hybrid ribonuclease activity"/>
    <property type="evidence" value="ECO:0007669"/>
    <property type="project" value="InterPro"/>
</dbReference>
<comment type="caution">
    <text evidence="3">The sequence shown here is derived from an EMBL/GenBank/DDBJ whole genome shotgun (WGS) entry which is preliminary data.</text>
</comment>
<sequence>MQEVDLYIEVPSGIKQRKAHSAWRIVYYCRDGQQAVIGGYPFLDGTPNAAAIITLRLALERLKYGCEVHVWTNNKLLGAALENGWVKAWAENGWTNRQGKEVANKALWHRTEWEMRRHQVTGKYIDSHPAKAEMRKEMKRLDEETKETRQEHPAGAGG</sequence>
<reference evidence="3" key="2">
    <citation type="journal article" date="2021" name="PeerJ">
        <title>Extensive microbial diversity within the chicken gut microbiome revealed by metagenomics and culture.</title>
        <authorList>
            <person name="Gilroy R."/>
            <person name="Ravi A."/>
            <person name="Getino M."/>
            <person name="Pursley I."/>
            <person name="Horton D.L."/>
            <person name="Alikhan N.F."/>
            <person name="Baker D."/>
            <person name="Gharbi K."/>
            <person name="Hall N."/>
            <person name="Watson M."/>
            <person name="Adriaenssens E.M."/>
            <person name="Foster-Nyarko E."/>
            <person name="Jarju S."/>
            <person name="Secka A."/>
            <person name="Antonio M."/>
            <person name="Oren A."/>
            <person name="Chaudhuri R.R."/>
            <person name="La Ragione R."/>
            <person name="Hildebrand F."/>
            <person name="Pallen M.J."/>
        </authorList>
    </citation>
    <scope>NUCLEOTIDE SEQUENCE</scope>
    <source>
        <strain evidence="3">CHK190-19873</strain>
    </source>
</reference>
<dbReference type="AlphaFoldDB" id="A0A9D1EUL2"/>
<dbReference type="SUPFAM" id="SSF53098">
    <property type="entry name" value="Ribonuclease H-like"/>
    <property type="match status" value="1"/>
</dbReference>